<feature type="transmembrane region" description="Helical" evidence="2">
    <location>
        <begin position="39"/>
        <end position="57"/>
    </location>
</feature>
<keyword evidence="1" id="KW-0175">Coiled coil</keyword>
<name>S3TAL7_9GAMM</name>
<evidence type="ECO:0000256" key="2">
    <source>
        <dbReference type="SAM" id="Phobius"/>
    </source>
</evidence>
<dbReference type="EMBL" id="ATGK01000011">
    <property type="protein sequence ID" value="EPG37988.1"/>
    <property type="molecule type" value="Genomic_DNA"/>
</dbReference>
<evidence type="ECO:0000313" key="3">
    <source>
        <dbReference type="EMBL" id="EPG37988.1"/>
    </source>
</evidence>
<reference evidence="3 4" key="1">
    <citation type="submission" date="2013-06" db="EMBL/GenBank/DDBJ databases">
        <title>The Genome Sequence of Acinetobacter sp. NIPH 2036.</title>
        <authorList>
            <consortium name="The Broad Institute Genome Sequencing Platform"/>
            <consortium name="The Broad Institute Genome Sequencing Center for Infectious Disease"/>
            <person name="Cerqueira G."/>
            <person name="Feldgarden M."/>
            <person name="Courvalin P."/>
            <person name="Perichon B."/>
            <person name="Grillot-Courvalin C."/>
            <person name="Clermont D."/>
            <person name="Rocha E."/>
            <person name="Yoon E.-J."/>
            <person name="Nemec A."/>
            <person name="Young S.K."/>
            <person name="Zeng Q."/>
            <person name="Gargeya S."/>
            <person name="Fitzgerald M."/>
            <person name="Abouelleil A."/>
            <person name="Alvarado L."/>
            <person name="Berlin A.M."/>
            <person name="Chapman S.B."/>
            <person name="Dewar J."/>
            <person name="Goldberg J."/>
            <person name="Griggs A."/>
            <person name="Gujja S."/>
            <person name="Hansen M."/>
            <person name="Howarth C."/>
            <person name="Imamovic A."/>
            <person name="Larimer J."/>
            <person name="McCowan C."/>
            <person name="Murphy C."/>
            <person name="Pearson M."/>
            <person name="Priest M."/>
            <person name="Roberts A."/>
            <person name="Saif S."/>
            <person name="Shea T."/>
            <person name="Sykes S."/>
            <person name="Wortman J."/>
            <person name="Nusbaum C."/>
            <person name="Birren B."/>
        </authorList>
    </citation>
    <scope>NUCLEOTIDE SEQUENCE [LARGE SCALE GENOMIC DNA]</scope>
    <source>
        <strain evidence="3 4">NIPH 2036</strain>
    </source>
</reference>
<proteinExistence type="predicted"/>
<comment type="caution">
    <text evidence="3">The sequence shown here is derived from an EMBL/GenBank/DDBJ whole genome shotgun (WGS) entry which is preliminary data.</text>
</comment>
<evidence type="ECO:0000313" key="4">
    <source>
        <dbReference type="Proteomes" id="UP000014559"/>
    </source>
</evidence>
<protein>
    <submittedName>
        <fullName evidence="3">Uncharacterized protein</fullName>
    </submittedName>
</protein>
<accession>S3TAL7</accession>
<feature type="coiled-coil region" evidence="1">
    <location>
        <begin position="64"/>
        <end position="101"/>
    </location>
</feature>
<organism evidence="3 4">
    <name type="scientific">Acinetobacter colistiniresistens</name>
    <dbReference type="NCBI Taxonomy" id="280145"/>
    <lineage>
        <taxon>Bacteria</taxon>
        <taxon>Pseudomonadati</taxon>
        <taxon>Pseudomonadota</taxon>
        <taxon>Gammaproteobacteria</taxon>
        <taxon>Moraxellales</taxon>
        <taxon>Moraxellaceae</taxon>
        <taxon>Acinetobacter</taxon>
    </lineage>
</organism>
<dbReference type="AlphaFoldDB" id="S3TAL7"/>
<feature type="transmembrane region" description="Helical" evidence="2">
    <location>
        <begin position="9"/>
        <end position="27"/>
    </location>
</feature>
<keyword evidence="2" id="KW-0472">Membrane</keyword>
<keyword evidence="2" id="KW-1133">Transmembrane helix</keyword>
<dbReference type="PATRIC" id="fig|1217696.3.peg.1919"/>
<dbReference type="HOGENOM" id="CLU_089870_0_0_6"/>
<keyword evidence="2" id="KW-0812">Transmembrane</keyword>
<dbReference type="Proteomes" id="UP000014559">
    <property type="component" value="Unassembled WGS sequence"/>
</dbReference>
<sequence length="230" mass="27011">MNNLLLKCGWLLTLGWLIFVGLLINKYKFPADLNSIGDFIAGMASPLAFLWVVIGYYQSQEALKLQAKELMQSTEALVNQAEEMRNTTKLQEEQLKEMRVQYESALVNERLKIQPFFDLQLLRYSEVSESDQFSLTLNFKLDCIEGYARSIRLIYNQGESSSFEIINLIRTGINNRLLLAVQIAKTHEMHDKFFDLEYYDLKNNMTTQRYVFMYRGDEKPEMIFEKFIFN</sequence>
<evidence type="ECO:0000256" key="1">
    <source>
        <dbReference type="SAM" id="Coils"/>
    </source>
</evidence>
<dbReference type="RefSeq" id="WP_016652553.1">
    <property type="nucleotide sequence ID" value="NZ_BHGD02000010.1"/>
</dbReference>
<dbReference type="GeneID" id="45417801"/>
<gene>
    <name evidence="3" type="ORF">F907_01958</name>
</gene>